<dbReference type="NCBIfam" id="NF040941">
    <property type="entry name" value="GGGWT_bact"/>
    <property type="match status" value="4"/>
</dbReference>
<dbReference type="InterPro" id="IPR036056">
    <property type="entry name" value="Fibrinogen-like_C"/>
</dbReference>
<dbReference type="InterPro" id="IPR050373">
    <property type="entry name" value="Fibrinogen_C-term_domain"/>
</dbReference>
<dbReference type="AlphaFoldDB" id="A0A8W8IQQ2"/>
<accession>A0A8W8IQQ2</accession>
<dbReference type="InterPro" id="IPR014716">
    <property type="entry name" value="Fibrinogen_a/b/g_C_1"/>
</dbReference>
<evidence type="ECO:0000256" key="1">
    <source>
        <dbReference type="ARBA" id="ARBA00023157"/>
    </source>
</evidence>
<dbReference type="PROSITE" id="PS00514">
    <property type="entry name" value="FIBRINOGEN_C_1"/>
    <property type="match status" value="2"/>
</dbReference>
<dbReference type="Gene3D" id="4.10.530.10">
    <property type="entry name" value="Gamma-fibrinogen Carboxyl Terminal Fragment, domain 2"/>
    <property type="match status" value="1"/>
</dbReference>
<dbReference type="Pfam" id="PF00147">
    <property type="entry name" value="Fibrinogen_C"/>
    <property type="match status" value="5"/>
</dbReference>
<proteinExistence type="predicted"/>
<reference evidence="3" key="1">
    <citation type="submission" date="2022-08" db="UniProtKB">
        <authorList>
            <consortium name="EnsemblMetazoa"/>
        </authorList>
    </citation>
    <scope>IDENTIFICATION</scope>
    <source>
        <strain evidence="3">05x7-T-G4-1.051#20</strain>
    </source>
</reference>
<dbReference type="SMART" id="SM00186">
    <property type="entry name" value="FBG"/>
    <property type="match status" value="3"/>
</dbReference>
<evidence type="ECO:0000313" key="3">
    <source>
        <dbReference type="EnsemblMetazoa" id="G15416.3:cds"/>
    </source>
</evidence>
<organism evidence="3 4">
    <name type="scientific">Magallana gigas</name>
    <name type="common">Pacific oyster</name>
    <name type="synonym">Crassostrea gigas</name>
    <dbReference type="NCBI Taxonomy" id="29159"/>
    <lineage>
        <taxon>Eukaryota</taxon>
        <taxon>Metazoa</taxon>
        <taxon>Spiralia</taxon>
        <taxon>Lophotrochozoa</taxon>
        <taxon>Mollusca</taxon>
        <taxon>Bivalvia</taxon>
        <taxon>Autobranchia</taxon>
        <taxon>Pteriomorphia</taxon>
        <taxon>Ostreida</taxon>
        <taxon>Ostreoidea</taxon>
        <taxon>Ostreidae</taxon>
        <taxon>Magallana</taxon>
    </lineage>
</organism>
<evidence type="ECO:0000313" key="4">
    <source>
        <dbReference type="Proteomes" id="UP000005408"/>
    </source>
</evidence>
<keyword evidence="4" id="KW-1185">Reference proteome</keyword>
<dbReference type="PROSITE" id="PS51406">
    <property type="entry name" value="FIBRINOGEN_C_2"/>
    <property type="match status" value="4"/>
</dbReference>
<feature type="domain" description="Fibrinogen C-terminal" evidence="2">
    <location>
        <begin position="477"/>
        <end position="527"/>
    </location>
</feature>
<keyword evidence="1" id="KW-1015">Disulfide bond</keyword>
<dbReference type="InterPro" id="IPR002181">
    <property type="entry name" value="Fibrinogen_a/b/g_C_dom"/>
</dbReference>
<feature type="domain" description="Fibrinogen C-terminal" evidence="2">
    <location>
        <begin position="127"/>
        <end position="299"/>
    </location>
</feature>
<dbReference type="EnsemblMetazoa" id="G15416.3">
    <property type="protein sequence ID" value="G15416.3:cds"/>
    <property type="gene ID" value="G15416"/>
</dbReference>
<dbReference type="SUPFAM" id="SSF56496">
    <property type="entry name" value="Fibrinogen C-terminal domain-like"/>
    <property type="match status" value="5"/>
</dbReference>
<sequence>MKTKKLVYCDMTTDGGGWTCCLAGNENIHLLTERTSQELRVDLQKFSGEKAYAKYSTFTVGSESQKYKLTVGGYSGTAGNVESLLKLTPWNWKHLNSSFKVDTPVTVDVSLTSHYRLTGKHLNKYLIKELQKQRDCASILKAIPNTKGRDGVYTIYPDMKTKKLVYCDMTTDGGGWTTYKDGFGKPQGEYWLGNEDIHLLTSKTKQELRVDLQKFSGEKAYAKYSRFTVGSESQKYKLSVGGYSGTAGDSLAYHNGMKFSTRDQDNDTWKKQACSVERQGGWWFKSCIDAHVNGPYLKSAKITAISNVESLLELTPWNWKHLNTSLKVESPVTVDVSLTSHYRLTGKHLNKYLRLQKQRDCASILKTIPNTKSRDGVYTIYPDMTTRKLVYFDMTTDGGGWTAYAKYSTFTVLSESQKYKLTVGGYSGTAGNVESLLELTAWTWKHLNTSLKVDSPVTVDVSLTSHYRLTGKHLNKLLRLQKQRDCASILKKIPNTKSRDGVYTIYPDMKTRKLVYCDMTTDGGGWTCCLAGNEDIHLLTTRTSQELRVNLQKFSGEKAYAKYSTFTVLSESQKYKLTVGGYSGTAGIAVEPHSKIKGNVESLLELTTWTWKHLNTSLKVDSPVTVDVSLTSHYRLTGKHLNKLLRLQKQRDCASILKTIPNTKGRDGVYTIYPDMMTRKLVYCDMTADGGGWTSLMDTVMRVTEMGNGTLVYFLGNEDIHLLTTRISQELRVDLQKFSGEKSYAKYSTFTVGSESQKYKLTVGGYSGTAGDSLAHQNGMKFSTKDQDNDKGNKQHCGVNFKGGWWFEDCEQAYLNGPYLNSANITSISINWYAFGNEHRALKKASMMIRSKN</sequence>
<feature type="domain" description="Fibrinogen C-terminal" evidence="2">
    <location>
        <begin position="644"/>
        <end position="853"/>
    </location>
</feature>
<dbReference type="CDD" id="cd00087">
    <property type="entry name" value="FReD"/>
    <property type="match status" value="2"/>
</dbReference>
<protein>
    <recommendedName>
        <fullName evidence="2">Fibrinogen C-terminal domain-containing protein</fullName>
    </recommendedName>
</protein>
<feature type="domain" description="Fibrinogen C-terminal" evidence="2">
    <location>
        <begin position="24"/>
        <end position="80"/>
    </location>
</feature>
<dbReference type="PANTHER" id="PTHR19143:SF458">
    <property type="entry name" value="FIBRINOGEN C-TERMINAL DOMAIN-CONTAINING PROTEIN-RELATED"/>
    <property type="match status" value="1"/>
</dbReference>
<dbReference type="GO" id="GO:0005615">
    <property type="term" value="C:extracellular space"/>
    <property type="evidence" value="ECO:0007669"/>
    <property type="project" value="TreeGrafter"/>
</dbReference>
<evidence type="ECO:0000259" key="2">
    <source>
        <dbReference type="PROSITE" id="PS51406"/>
    </source>
</evidence>
<dbReference type="PANTHER" id="PTHR19143">
    <property type="entry name" value="FIBRINOGEN/TENASCIN/ANGIOPOEITIN"/>
    <property type="match status" value="1"/>
</dbReference>
<dbReference type="Gene3D" id="3.90.215.10">
    <property type="entry name" value="Gamma Fibrinogen, chain A, domain 1"/>
    <property type="match status" value="8"/>
</dbReference>
<dbReference type="Proteomes" id="UP000005408">
    <property type="component" value="Unassembled WGS sequence"/>
</dbReference>
<name>A0A8W8IQQ2_MAGGI</name>
<dbReference type="InterPro" id="IPR020837">
    <property type="entry name" value="Fibrinogen_CS"/>
</dbReference>